<protein>
    <recommendedName>
        <fullName evidence="4">Major outer membrane protein</fullName>
    </recommendedName>
</protein>
<reference evidence="3" key="1">
    <citation type="submission" date="2014-09" db="EMBL/GenBank/DDBJ databases">
        <authorList>
            <person name="Gomez-Valero L."/>
        </authorList>
    </citation>
    <scope>NUCLEOTIDE SEQUENCE [LARGE SCALE GENOMIC DNA]</scope>
    <source>
        <strain evidence="3">ATCC700992</strain>
    </source>
</reference>
<dbReference type="STRING" id="1212491.LFA_3720"/>
<dbReference type="HOGENOM" id="CLU_780314_0_0_6"/>
<feature type="signal peptide" evidence="1">
    <location>
        <begin position="1"/>
        <end position="24"/>
    </location>
</feature>
<accession>A0A098GAJ5</accession>
<dbReference type="KEGG" id="lfa:LFA_3720"/>
<feature type="chain" id="PRO_5001935508" description="Major outer membrane protein" evidence="1">
    <location>
        <begin position="25"/>
        <end position="366"/>
    </location>
</feature>
<organism evidence="2 3">
    <name type="scientific">Legionella fallonii LLAP-10</name>
    <dbReference type="NCBI Taxonomy" id="1212491"/>
    <lineage>
        <taxon>Bacteria</taxon>
        <taxon>Pseudomonadati</taxon>
        <taxon>Pseudomonadota</taxon>
        <taxon>Gammaproteobacteria</taxon>
        <taxon>Legionellales</taxon>
        <taxon>Legionellaceae</taxon>
        <taxon>Legionella</taxon>
    </lineage>
</organism>
<keyword evidence="1" id="KW-0732">Signal</keyword>
<dbReference type="EMBL" id="LN614827">
    <property type="protein sequence ID" value="CEG59045.1"/>
    <property type="molecule type" value="Genomic_DNA"/>
</dbReference>
<dbReference type="Proteomes" id="UP000032430">
    <property type="component" value="Chromosome I"/>
</dbReference>
<sequence>MMCQSISKTCVISLLLANATLSYAGGMGEVDSGKRFFFSAAPIYGSLSDASLDKIVFADTIGAGGAIRGNEANVDSRWGYSLSAGYQFGPERHHDLVLSYTHLSNRGDNVVTNGNANDILINRLSQIVRNDEFGFPQVSTGGAYLYGPATAAMMSHYDYQTGDLITHRNWQSTFLENVHFSRFYGIKATQFKKDFFAQYVGTGRGTGEFFNVITAPVNDEINYEAKYFGIGPRIGMGASWDLNRFISIGGDVSASILGGSYNSQWSETMVTSMQIQNLPASGVYTYNQSTDTSLWTSLILGTNLAVAANFDLHNGSRVGVQGGVSTEQYWTNASADSFDAKNGTNSVGVNQRFSVQNVFVKFSYLC</sequence>
<dbReference type="Pfam" id="PF05150">
    <property type="entry name" value="Legionella_OMP"/>
    <property type="match status" value="1"/>
</dbReference>
<evidence type="ECO:0008006" key="4">
    <source>
        <dbReference type="Google" id="ProtNLM"/>
    </source>
</evidence>
<proteinExistence type="predicted"/>
<evidence type="ECO:0000256" key="1">
    <source>
        <dbReference type="SAM" id="SignalP"/>
    </source>
</evidence>
<evidence type="ECO:0000313" key="3">
    <source>
        <dbReference type="Proteomes" id="UP000032430"/>
    </source>
</evidence>
<dbReference type="AlphaFoldDB" id="A0A098GAJ5"/>
<name>A0A098GAJ5_9GAMM</name>
<dbReference type="RefSeq" id="WP_231865875.1">
    <property type="nucleotide sequence ID" value="NZ_LN614827.1"/>
</dbReference>
<keyword evidence="3" id="KW-1185">Reference proteome</keyword>
<gene>
    <name evidence="2" type="ORF">LFA_3720</name>
</gene>
<dbReference type="InterPro" id="IPR007825">
    <property type="entry name" value="Major_OMP_Legionella"/>
</dbReference>
<evidence type="ECO:0000313" key="2">
    <source>
        <dbReference type="EMBL" id="CEG59045.1"/>
    </source>
</evidence>